<evidence type="ECO:0000313" key="2">
    <source>
        <dbReference type="Proteomes" id="UP001589608"/>
    </source>
</evidence>
<sequence length="352" mass="36529">MVDFGMLLHAYGPATDTPGHLAALTGGDAEAKRAAQQHLWGAIIHQGTPWLATPPAALAVAALVGDPRLAGPSDAPLRANLLDFLGAVAAAGRSTDRDIEDLTPEQEAELRRAIEEDDDEAVYADEDLGNAVYGRAVAGCREIIPVIAAAARAALADDDAAVRASGAATIGACGIGTDGLAALAAAAGPDERAAIVLTMAELGQDVRPFLTDPHPGVRACAALAPALADDEAATAEILAALADPAAIATWFGRRPPQLPRHVRFPLIAAAVDRVADRARLLPAALALAPIVSVYTVRDDWGVLLQALPHEQRRVYLHALAEHEELWDPTNGSAGLMFEQAGLPYDRAASQSA</sequence>
<name>A0ABV5MAP3_9ACTN</name>
<protein>
    <submittedName>
        <fullName evidence="1">Uncharacterized protein</fullName>
    </submittedName>
</protein>
<evidence type="ECO:0000313" key="1">
    <source>
        <dbReference type="EMBL" id="MFB9445758.1"/>
    </source>
</evidence>
<comment type="caution">
    <text evidence="1">The sequence shown here is derived from an EMBL/GenBank/DDBJ whole genome shotgun (WGS) entry which is preliminary data.</text>
</comment>
<proteinExistence type="predicted"/>
<organism evidence="1 2">
    <name type="scientific">Dactylosporangium vinaceum</name>
    <dbReference type="NCBI Taxonomy" id="53362"/>
    <lineage>
        <taxon>Bacteria</taxon>
        <taxon>Bacillati</taxon>
        <taxon>Actinomycetota</taxon>
        <taxon>Actinomycetes</taxon>
        <taxon>Micromonosporales</taxon>
        <taxon>Micromonosporaceae</taxon>
        <taxon>Dactylosporangium</taxon>
    </lineage>
</organism>
<dbReference type="EMBL" id="JBHMCA010000043">
    <property type="protein sequence ID" value="MFB9445758.1"/>
    <property type="molecule type" value="Genomic_DNA"/>
</dbReference>
<reference evidence="1 2" key="1">
    <citation type="submission" date="2024-09" db="EMBL/GenBank/DDBJ databases">
        <authorList>
            <person name="Sun Q."/>
            <person name="Mori K."/>
        </authorList>
    </citation>
    <scope>NUCLEOTIDE SEQUENCE [LARGE SCALE GENOMIC DNA]</scope>
    <source>
        <strain evidence="1 2">JCM 3307</strain>
    </source>
</reference>
<dbReference type="Proteomes" id="UP001589608">
    <property type="component" value="Unassembled WGS sequence"/>
</dbReference>
<dbReference type="RefSeq" id="WP_223093168.1">
    <property type="nucleotide sequence ID" value="NZ_CP061913.1"/>
</dbReference>
<keyword evidence="2" id="KW-1185">Reference proteome</keyword>
<gene>
    <name evidence="1" type="ORF">ACFFTR_21980</name>
</gene>
<accession>A0ABV5MAP3</accession>